<organism evidence="2 3">
    <name type="scientific">Ganoderma sinense ZZ0214-1</name>
    <dbReference type="NCBI Taxonomy" id="1077348"/>
    <lineage>
        <taxon>Eukaryota</taxon>
        <taxon>Fungi</taxon>
        <taxon>Dikarya</taxon>
        <taxon>Basidiomycota</taxon>
        <taxon>Agaricomycotina</taxon>
        <taxon>Agaricomycetes</taxon>
        <taxon>Polyporales</taxon>
        <taxon>Polyporaceae</taxon>
        <taxon>Ganoderma</taxon>
    </lineage>
</organism>
<protein>
    <submittedName>
        <fullName evidence="2">Uncharacterized protein</fullName>
    </submittedName>
</protein>
<reference evidence="2 3" key="1">
    <citation type="journal article" date="2015" name="Sci. Rep.">
        <title>Chromosome-level genome map provides insights into diverse defense mechanisms in the medicinal fungus Ganoderma sinense.</title>
        <authorList>
            <person name="Zhu Y."/>
            <person name="Xu J."/>
            <person name="Sun C."/>
            <person name="Zhou S."/>
            <person name="Xu H."/>
            <person name="Nelson D.R."/>
            <person name="Qian J."/>
            <person name="Song J."/>
            <person name="Luo H."/>
            <person name="Xiang L."/>
            <person name="Li Y."/>
            <person name="Xu Z."/>
            <person name="Ji A."/>
            <person name="Wang L."/>
            <person name="Lu S."/>
            <person name="Hayward A."/>
            <person name="Sun W."/>
            <person name="Li X."/>
            <person name="Schwartz D.C."/>
            <person name="Wang Y."/>
            <person name="Chen S."/>
        </authorList>
    </citation>
    <scope>NUCLEOTIDE SEQUENCE [LARGE SCALE GENOMIC DNA]</scope>
    <source>
        <strain evidence="2 3">ZZ0214-1</strain>
    </source>
</reference>
<dbReference type="OrthoDB" id="2756950at2759"/>
<accession>A0A2G8SGJ0</accession>
<keyword evidence="3" id="KW-1185">Reference proteome</keyword>
<evidence type="ECO:0000313" key="3">
    <source>
        <dbReference type="Proteomes" id="UP000230002"/>
    </source>
</evidence>
<name>A0A2G8SGJ0_9APHY</name>
<sequence length="120" mass="12819">MVIFYDPITSILVCRFVLSLRQFDNTLRSSATLPEISSSQLREHTASMVLPFGAQPSDNLPAFISSFAHPVHVTSDLPEVGETGATIDDRADWGETHPVASTSRLSPPGPSAQPSATVAV</sequence>
<evidence type="ECO:0000256" key="1">
    <source>
        <dbReference type="SAM" id="MobiDB-lite"/>
    </source>
</evidence>
<evidence type="ECO:0000313" key="2">
    <source>
        <dbReference type="EMBL" id="PIL32817.1"/>
    </source>
</evidence>
<comment type="caution">
    <text evidence="2">The sequence shown here is derived from an EMBL/GenBank/DDBJ whole genome shotgun (WGS) entry which is preliminary data.</text>
</comment>
<dbReference type="Proteomes" id="UP000230002">
    <property type="component" value="Unassembled WGS sequence"/>
</dbReference>
<dbReference type="EMBL" id="AYKW01000009">
    <property type="protein sequence ID" value="PIL32817.1"/>
    <property type="molecule type" value="Genomic_DNA"/>
</dbReference>
<feature type="region of interest" description="Disordered" evidence="1">
    <location>
        <begin position="78"/>
        <end position="120"/>
    </location>
</feature>
<proteinExistence type="predicted"/>
<dbReference type="AlphaFoldDB" id="A0A2G8SGJ0"/>
<gene>
    <name evidence="2" type="ORF">GSI_04934</name>
</gene>